<comment type="caution">
    <text evidence="5">The sequence shown here is derived from an EMBL/GenBank/DDBJ whole genome shotgun (WGS) entry which is preliminary data.</text>
</comment>
<keyword evidence="2" id="KW-0333">Golgi apparatus</keyword>
<keyword evidence="6" id="KW-1185">Reference proteome</keyword>
<keyword evidence="3" id="KW-0446">Lipid-binding</keyword>
<keyword evidence="4" id="KW-0472">Membrane</keyword>
<evidence type="ECO:0000256" key="2">
    <source>
        <dbReference type="ARBA" id="ARBA00023034"/>
    </source>
</evidence>
<comment type="subcellular location">
    <subcellularLocation>
        <location evidence="1">Golgi apparatus membrane</location>
        <topology evidence="1">Peripheral membrane protein</topology>
        <orientation evidence="1">Cytoplasmic side</orientation>
    </subcellularLocation>
</comment>
<reference evidence="6" key="1">
    <citation type="journal article" date="2019" name="Int. J. Syst. Evol. Microbiol.">
        <title>The Global Catalogue of Microorganisms (GCM) 10K type strain sequencing project: providing services to taxonomists for standard genome sequencing and annotation.</title>
        <authorList>
            <consortium name="The Broad Institute Genomics Platform"/>
            <consortium name="The Broad Institute Genome Sequencing Center for Infectious Disease"/>
            <person name="Wu L."/>
            <person name="Ma J."/>
        </authorList>
    </citation>
    <scope>NUCLEOTIDE SEQUENCE [LARGE SCALE GENOMIC DNA]</scope>
    <source>
        <strain evidence="6">JCM 16374</strain>
    </source>
</reference>
<accession>A0ABP6DYQ7</accession>
<dbReference type="EMBL" id="BAAARK010000004">
    <property type="protein sequence ID" value="GAA2652591.1"/>
    <property type="molecule type" value="Genomic_DNA"/>
</dbReference>
<evidence type="ECO:0000256" key="3">
    <source>
        <dbReference type="ARBA" id="ARBA00023121"/>
    </source>
</evidence>
<dbReference type="Gene3D" id="1.10.3630.10">
    <property type="entry name" value="yeast vps74-n-term truncation variant domain like"/>
    <property type="match status" value="1"/>
</dbReference>
<evidence type="ECO:0000313" key="5">
    <source>
        <dbReference type="EMBL" id="GAA2652591.1"/>
    </source>
</evidence>
<organism evidence="5 6">
    <name type="scientific">Streptomyces lunalinharesii</name>
    <dbReference type="NCBI Taxonomy" id="333384"/>
    <lineage>
        <taxon>Bacteria</taxon>
        <taxon>Bacillati</taxon>
        <taxon>Actinomycetota</taxon>
        <taxon>Actinomycetes</taxon>
        <taxon>Kitasatosporales</taxon>
        <taxon>Streptomycetaceae</taxon>
        <taxon>Streptomyces</taxon>
    </lineage>
</organism>
<protein>
    <submittedName>
        <fullName evidence="5">GPP34 family phosphoprotein</fullName>
    </submittedName>
</protein>
<gene>
    <name evidence="5" type="ORF">GCM10009864_16480</name>
</gene>
<name>A0ABP6DYQ7_9ACTN</name>
<sequence length="204" mass="21843">MTTSRDLMITALDVAPGRPVEQGDLSLALAGAEAIDLLAAEAVRLDDDRIVPGYRPTHTDPLLARAAAALVRESPYESVDDWLWRRGRGLSAAYLAALESDGLVTRQPRRGMRFRAGNVVLADSPDRRTAAARWASDEPVLAFLGAALGLRGAGGTGDTTSPSVDDDGVDTVLAAVHDALMQLEALRQRRAIEQAAFDNIWRGD</sequence>
<dbReference type="Proteomes" id="UP001500994">
    <property type="component" value="Unassembled WGS sequence"/>
</dbReference>
<evidence type="ECO:0000313" key="6">
    <source>
        <dbReference type="Proteomes" id="UP001500994"/>
    </source>
</evidence>
<evidence type="ECO:0000256" key="4">
    <source>
        <dbReference type="ARBA" id="ARBA00023136"/>
    </source>
</evidence>
<dbReference type="InterPro" id="IPR038261">
    <property type="entry name" value="GPP34-like_sf"/>
</dbReference>
<dbReference type="Pfam" id="PF05719">
    <property type="entry name" value="GPP34"/>
    <property type="match status" value="1"/>
</dbReference>
<dbReference type="RefSeq" id="WP_344574340.1">
    <property type="nucleotide sequence ID" value="NZ_BAAARK010000004.1"/>
</dbReference>
<dbReference type="InterPro" id="IPR008628">
    <property type="entry name" value="GPP34-like"/>
</dbReference>
<evidence type="ECO:0000256" key="1">
    <source>
        <dbReference type="ARBA" id="ARBA00004255"/>
    </source>
</evidence>
<proteinExistence type="predicted"/>